<organism evidence="1 2">
    <name type="scientific">Enterobacter nematophilus</name>
    <dbReference type="NCBI Taxonomy" id="2994648"/>
    <lineage>
        <taxon>Bacteria</taxon>
        <taxon>Pseudomonadati</taxon>
        <taxon>Pseudomonadota</taxon>
        <taxon>Gammaproteobacteria</taxon>
        <taxon>Enterobacterales</taxon>
        <taxon>Enterobacteriaceae</taxon>
        <taxon>Enterobacter</taxon>
    </lineage>
</organism>
<evidence type="ECO:0000313" key="2">
    <source>
        <dbReference type="Proteomes" id="UP001146015"/>
    </source>
</evidence>
<reference evidence="1" key="1">
    <citation type="submission" date="2022-11" db="EMBL/GenBank/DDBJ databases">
        <title>Biodiversity and phylogenetic relationships of bacteria.</title>
        <authorList>
            <person name="Machado R.A.R."/>
            <person name="Bhat A."/>
            <person name="Loulou A."/>
            <person name="Kallel S."/>
        </authorList>
    </citation>
    <scope>NUCLEOTIDE SEQUENCE</scope>
    <source>
        <strain evidence="1">E-TC7</strain>
    </source>
</reference>
<proteinExistence type="predicted"/>
<comment type="caution">
    <text evidence="1">The sequence shown here is derived from an EMBL/GenBank/DDBJ whole genome shotgun (WGS) entry which is preliminary data.</text>
</comment>
<keyword evidence="2" id="KW-1185">Reference proteome</keyword>
<gene>
    <name evidence="1" type="ORF">OSH03_10655</name>
</gene>
<dbReference type="RefSeq" id="WP_266179006.1">
    <property type="nucleotide sequence ID" value="NZ_JAPKNE010000003.1"/>
</dbReference>
<evidence type="ECO:0008006" key="3">
    <source>
        <dbReference type="Google" id="ProtNLM"/>
    </source>
</evidence>
<dbReference type="Proteomes" id="UP001146015">
    <property type="component" value="Unassembled WGS sequence"/>
</dbReference>
<name>A0ABT3W0R1_9ENTR</name>
<accession>A0ABT3W0R1</accession>
<evidence type="ECO:0000313" key="1">
    <source>
        <dbReference type="EMBL" id="MCX5574422.1"/>
    </source>
</evidence>
<protein>
    <recommendedName>
        <fullName evidence="3">Nucleoside 2-deoxyribosyltransferase</fullName>
    </recommendedName>
</protein>
<dbReference type="EMBL" id="JAPKNE010000003">
    <property type="protein sequence ID" value="MCX5574422.1"/>
    <property type="molecule type" value="Genomic_DNA"/>
</dbReference>
<sequence>MSKKTTENKETDNNLPTEQENISQPKCFIIMPIADMPGYETRHFDRVYNHIIKPACIKAGFEPVRADDVTNSNFIVLDILRKIVEYDIAICDLSGRNPNAMYELGLRQAFNKKTVLIKDEKTTNPFDVQAFRHVEYDSSLRIDNAYANINSITKALTSTFQADNDEVNSIVQLLKIQPASVGEKTVLSTQDTLIFEAIQEISKKIDSSMRTENSITNNSSNSANGSEYDWRFYRQLQRYGVEQLLELEYRDQNNNNLGKFKGEATVDGKRVYVFVNKNKHTHIPTDSSQVYDLTEDIPF</sequence>